<dbReference type="HOGENOM" id="CLU_623571_0_0_4"/>
<accession>B1Y540</accession>
<keyword evidence="2" id="KW-1185">Reference proteome</keyword>
<sequence length="449" mass="48998">MSDDRVTLIVSDLHVGGGSADPGDDHIYQGGQLVRFLDQQATQTPEGLLGRIELIFNGDFLEFAQVNTAAYSHPSDRHWCSERESLAKLDTIVGGHPEIFAALARFQDSGNLVTIAAGNHDVDLCWPAVQQRLREVAGAGLRFEVGATWVERHDGRLQIGHGHMDDPANRFEHWDAPIRPLEGGGEPRLEMCPGTLFMVKFVNRLESRYPFADNLLPVTKLASVLLRDDKAGLASVAWTFVKFVSGTSPTVLQSGTTDDIGLRLLERARDDAGFRAAVEAALVQAGLTQSLARWRAGPIDADTLAAVMLGLLGQVDEAAWQALFETRHDGVTLGANDDVTLSALVRGGFEDGKKKLRTAAQDRVDETGARVVVMGHTHQVDQFDLDGGGVYFNPGCWTRYLELKPGQKVTLDDLRDESIYPYALNYVRVAPGADGALEAELRCFERSPA</sequence>
<dbReference type="GO" id="GO:0008758">
    <property type="term" value="F:UDP-2,3-diacylglucosamine hydrolase activity"/>
    <property type="evidence" value="ECO:0007669"/>
    <property type="project" value="TreeGrafter"/>
</dbReference>
<dbReference type="AlphaFoldDB" id="B1Y540"/>
<dbReference type="InterPro" id="IPR029052">
    <property type="entry name" value="Metallo-depent_PP-like"/>
</dbReference>
<dbReference type="STRING" id="395495.Lcho_3682"/>
<evidence type="ECO:0008006" key="3">
    <source>
        <dbReference type="Google" id="ProtNLM"/>
    </source>
</evidence>
<dbReference type="PANTHER" id="PTHR34990:SF2">
    <property type="entry name" value="BLL8164 PROTEIN"/>
    <property type="match status" value="1"/>
</dbReference>
<dbReference type="eggNOG" id="COG2908">
    <property type="taxonomic scope" value="Bacteria"/>
</dbReference>
<dbReference type="Gene3D" id="3.60.21.10">
    <property type="match status" value="1"/>
</dbReference>
<dbReference type="InterPro" id="IPR043461">
    <property type="entry name" value="LpxH-like"/>
</dbReference>
<evidence type="ECO:0000313" key="1">
    <source>
        <dbReference type="EMBL" id="ACB35936.1"/>
    </source>
</evidence>
<reference evidence="1 2" key="1">
    <citation type="submission" date="2008-03" db="EMBL/GenBank/DDBJ databases">
        <title>Complete sequence of Leptothrix cholodnii SP-6.</title>
        <authorList>
            <consortium name="US DOE Joint Genome Institute"/>
            <person name="Copeland A."/>
            <person name="Lucas S."/>
            <person name="Lapidus A."/>
            <person name="Glavina del Rio T."/>
            <person name="Dalin E."/>
            <person name="Tice H."/>
            <person name="Bruce D."/>
            <person name="Goodwin L."/>
            <person name="Pitluck S."/>
            <person name="Chertkov O."/>
            <person name="Brettin T."/>
            <person name="Detter J.C."/>
            <person name="Han C."/>
            <person name="Kuske C.R."/>
            <person name="Schmutz J."/>
            <person name="Larimer F."/>
            <person name="Land M."/>
            <person name="Hauser L."/>
            <person name="Kyrpides N."/>
            <person name="Lykidis A."/>
            <person name="Emerson D."/>
            <person name="Richardson P."/>
        </authorList>
    </citation>
    <scope>NUCLEOTIDE SEQUENCE [LARGE SCALE GENOMIC DNA]</scope>
    <source>
        <strain evidence="2">ATCC 51168 / LMG 8142 / SP-6</strain>
    </source>
</reference>
<evidence type="ECO:0000313" key="2">
    <source>
        <dbReference type="Proteomes" id="UP000001693"/>
    </source>
</evidence>
<proteinExistence type="predicted"/>
<dbReference type="SUPFAM" id="SSF56300">
    <property type="entry name" value="Metallo-dependent phosphatases"/>
    <property type="match status" value="1"/>
</dbReference>
<dbReference type="OrthoDB" id="8241491at2"/>
<dbReference type="PANTHER" id="PTHR34990">
    <property type="entry name" value="UDP-2,3-DIACYLGLUCOSAMINE HYDROLASE-RELATED"/>
    <property type="match status" value="1"/>
</dbReference>
<dbReference type="EMBL" id="CP001013">
    <property type="protein sequence ID" value="ACB35936.1"/>
    <property type="molecule type" value="Genomic_DNA"/>
</dbReference>
<organism evidence="1 2">
    <name type="scientific">Leptothrix cholodnii (strain ATCC 51168 / LMG 8142 / SP-6)</name>
    <name type="common">Leptothrix discophora (strain SP-6)</name>
    <dbReference type="NCBI Taxonomy" id="395495"/>
    <lineage>
        <taxon>Bacteria</taxon>
        <taxon>Pseudomonadati</taxon>
        <taxon>Pseudomonadota</taxon>
        <taxon>Betaproteobacteria</taxon>
        <taxon>Burkholderiales</taxon>
        <taxon>Sphaerotilaceae</taxon>
        <taxon>Leptothrix</taxon>
    </lineage>
</organism>
<name>B1Y540_LEPCP</name>
<dbReference type="GO" id="GO:0016020">
    <property type="term" value="C:membrane"/>
    <property type="evidence" value="ECO:0007669"/>
    <property type="project" value="GOC"/>
</dbReference>
<dbReference type="Proteomes" id="UP000001693">
    <property type="component" value="Chromosome"/>
</dbReference>
<dbReference type="RefSeq" id="WP_012348683.1">
    <property type="nucleotide sequence ID" value="NC_010524.1"/>
</dbReference>
<dbReference type="KEGG" id="lch:Lcho_3682"/>
<protein>
    <recommendedName>
        <fullName evidence="3">Calcineurin-like phosphoesterase domain-containing protein</fullName>
    </recommendedName>
</protein>
<dbReference type="GO" id="GO:0009245">
    <property type="term" value="P:lipid A biosynthetic process"/>
    <property type="evidence" value="ECO:0007669"/>
    <property type="project" value="TreeGrafter"/>
</dbReference>
<gene>
    <name evidence="1" type="ordered locus">Lcho_3682</name>
</gene>